<accession>A0A8X6IVC9</accession>
<protein>
    <submittedName>
        <fullName evidence="1">Uncharacterized protein</fullName>
    </submittedName>
</protein>
<dbReference type="AlphaFoldDB" id="A0A8X6IVC9"/>
<sequence>MGIRSLAGVFHHEIGPLHLSEHEFIPDEPLLDDSEVVVEQNGTAPPGDIRIQKMVESMSGNNYFLRERYFHLKHDFCVSGQN</sequence>
<gene>
    <name evidence="1" type="ORF">TNIN_409771</name>
</gene>
<evidence type="ECO:0000313" key="2">
    <source>
        <dbReference type="Proteomes" id="UP000886998"/>
    </source>
</evidence>
<organism evidence="1 2">
    <name type="scientific">Trichonephila inaurata madagascariensis</name>
    <dbReference type="NCBI Taxonomy" id="2747483"/>
    <lineage>
        <taxon>Eukaryota</taxon>
        <taxon>Metazoa</taxon>
        <taxon>Ecdysozoa</taxon>
        <taxon>Arthropoda</taxon>
        <taxon>Chelicerata</taxon>
        <taxon>Arachnida</taxon>
        <taxon>Araneae</taxon>
        <taxon>Araneomorphae</taxon>
        <taxon>Entelegynae</taxon>
        <taxon>Araneoidea</taxon>
        <taxon>Nephilidae</taxon>
        <taxon>Trichonephila</taxon>
        <taxon>Trichonephila inaurata</taxon>
    </lineage>
</organism>
<dbReference type="Proteomes" id="UP000886998">
    <property type="component" value="Unassembled WGS sequence"/>
</dbReference>
<name>A0A8X6IVC9_9ARAC</name>
<reference evidence="1" key="1">
    <citation type="submission" date="2020-08" db="EMBL/GenBank/DDBJ databases">
        <title>Multicomponent nature underlies the extraordinary mechanical properties of spider dragline silk.</title>
        <authorList>
            <person name="Kono N."/>
            <person name="Nakamura H."/>
            <person name="Mori M."/>
            <person name="Yoshida Y."/>
            <person name="Ohtoshi R."/>
            <person name="Malay A.D."/>
            <person name="Moran D.A.P."/>
            <person name="Tomita M."/>
            <person name="Numata K."/>
            <person name="Arakawa K."/>
        </authorList>
    </citation>
    <scope>NUCLEOTIDE SEQUENCE</scope>
</reference>
<evidence type="ECO:0000313" key="1">
    <source>
        <dbReference type="EMBL" id="GFS59666.1"/>
    </source>
</evidence>
<comment type="caution">
    <text evidence="1">The sequence shown here is derived from an EMBL/GenBank/DDBJ whole genome shotgun (WGS) entry which is preliminary data.</text>
</comment>
<proteinExistence type="predicted"/>
<dbReference type="EMBL" id="BMAV01027477">
    <property type="protein sequence ID" value="GFS59666.1"/>
    <property type="molecule type" value="Genomic_DNA"/>
</dbReference>
<keyword evidence="2" id="KW-1185">Reference proteome</keyword>